<dbReference type="InterPro" id="IPR017451">
    <property type="entry name" value="F-box-assoc_interact_dom"/>
</dbReference>
<organism evidence="2 3">
    <name type="scientific">Corchorus olitorius</name>
    <dbReference type="NCBI Taxonomy" id="93759"/>
    <lineage>
        <taxon>Eukaryota</taxon>
        <taxon>Viridiplantae</taxon>
        <taxon>Streptophyta</taxon>
        <taxon>Embryophyta</taxon>
        <taxon>Tracheophyta</taxon>
        <taxon>Spermatophyta</taxon>
        <taxon>Magnoliopsida</taxon>
        <taxon>eudicotyledons</taxon>
        <taxon>Gunneridae</taxon>
        <taxon>Pentapetalae</taxon>
        <taxon>rosids</taxon>
        <taxon>malvids</taxon>
        <taxon>Malvales</taxon>
        <taxon>Malvaceae</taxon>
        <taxon>Grewioideae</taxon>
        <taxon>Apeibeae</taxon>
        <taxon>Corchorus</taxon>
    </lineage>
</organism>
<dbReference type="SUPFAM" id="SSF81383">
    <property type="entry name" value="F-box domain"/>
    <property type="match status" value="1"/>
</dbReference>
<sequence>MIPKELIFEIFLCLSVKDLLRFRCLSKEFCQEIDSAAFTTAHLNRSKKTKTHRKLVVLDKSVGAKSGLYVADFDGNSRASKIILAHNPFGRFFRDGFRVCGSCNGLLLLFKYDDTRKEEVYSWLLLNPFTRKFNKVIACPGKSETLYYYRALFGFGYDSIGNEYKLVHIIRRPNNYWEDQEDVEIWVFSFATNTWREQIVPFCCNKNFPRKEIGVFADGDGALHWLSEGIDDDDEERTTHEIVTFDLSNEVFVNLIHSDSLKSNSRNLQLLVIGGSLALLQEINFHQYELYLAVKYVWTKLYNIYLYPCCPYCIETALEVSKNGDKLLLLMGDGKLHWYNLKKNTRIDFNALRGARHDFDGLFCWDTTLCWESLVWPATHSSLM</sequence>
<dbReference type="SMART" id="SM00256">
    <property type="entry name" value="FBOX"/>
    <property type="match status" value="1"/>
</dbReference>
<evidence type="ECO:0000313" key="2">
    <source>
        <dbReference type="EMBL" id="OMO97471.1"/>
    </source>
</evidence>
<comment type="caution">
    <text evidence="2">The sequence shown here is derived from an EMBL/GenBank/DDBJ whole genome shotgun (WGS) entry which is preliminary data.</text>
</comment>
<dbReference type="EMBL" id="AWUE01015441">
    <property type="protein sequence ID" value="OMO97471.1"/>
    <property type="molecule type" value="Genomic_DNA"/>
</dbReference>
<evidence type="ECO:0000313" key="3">
    <source>
        <dbReference type="Proteomes" id="UP000187203"/>
    </source>
</evidence>
<feature type="domain" description="F-box" evidence="1">
    <location>
        <begin position="1"/>
        <end position="41"/>
    </location>
</feature>
<evidence type="ECO:0000259" key="1">
    <source>
        <dbReference type="PROSITE" id="PS50181"/>
    </source>
</evidence>
<accession>A0A1R3JRV4</accession>
<gene>
    <name evidence="2" type="ORF">COLO4_14606</name>
</gene>
<protein>
    <recommendedName>
        <fullName evidence="1">F-box domain-containing protein</fullName>
    </recommendedName>
</protein>
<dbReference type="PANTHER" id="PTHR31672">
    <property type="entry name" value="BNACNNG10540D PROTEIN"/>
    <property type="match status" value="1"/>
</dbReference>
<reference evidence="3" key="1">
    <citation type="submission" date="2013-09" db="EMBL/GenBank/DDBJ databases">
        <title>Corchorus olitorius genome sequencing.</title>
        <authorList>
            <person name="Alam M."/>
            <person name="Haque M.S."/>
            <person name="Islam M.S."/>
            <person name="Emdad E.M."/>
            <person name="Islam M.M."/>
            <person name="Ahmed B."/>
            <person name="Halim A."/>
            <person name="Hossen Q.M.M."/>
            <person name="Hossain M.Z."/>
            <person name="Ahmed R."/>
            <person name="Khan M.M."/>
            <person name="Islam R."/>
            <person name="Rashid M.M."/>
            <person name="Khan S.A."/>
            <person name="Rahman M.S."/>
            <person name="Alam M."/>
            <person name="Yahiya A.S."/>
            <person name="Khan M.S."/>
            <person name="Azam M.S."/>
            <person name="Haque T."/>
            <person name="Lashkar M.Z.H."/>
            <person name="Akhand A.I."/>
            <person name="Morshed G."/>
            <person name="Roy S."/>
            <person name="Uddin K.S."/>
            <person name="Rabeya T."/>
            <person name="Hossain A.S."/>
            <person name="Chowdhury A."/>
            <person name="Snigdha A.R."/>
            <person name="Mortoza M.S."/>
            <person name="Matin S.A."/>
            <person name="Hoque S.M.E."/>
            <person name="Islam M.K."/>
            <person name="Roy D.K."/>
            <person name="Haider R."/>
            <person name="Moosa M.M."/>
            <person name="Elias S.M."/>
            <person name="Hasan A.M."/>
            <person name="Jahan S."/>
            <person name="Shafiuddin M."/>
            <person name="Mahmood N."/>
            <person name="Shommy N.S."/>
        </authorList>
    </citation>
    <scope>NUCLEOTIDE SEQUENCE [LARGE SCALE GENOMIC DNA]</scope>
    <source>
        <strain evidence="3">cv. O-4</strain>
    </source>
</reference>
<dbReference type="InterPro" id="IPR001810">
    <property type="entry name" value="F-box_dom"/>
</dbReference>
<dbReference type="Proteomes" id="UP000187203">
    <property type="component" value="Unassembled WGS sequence"/>
</dbReference>
<dbReference type="Pfam" id="PF07734">
    <property type="entry name" value="FBA_1"/>
    <property type="match status" value="1"/>
</dbReference>
<dbReference type="InterPro" id="IPR050796">
    <property type="entry name" value="SCF_F-box_component"/>
</dbReference>
<dbReference type="PROSITE" id="PS50181">
    <property type="entry name" value="FBOX"/>
    <property type="match status" value="1"/>
</dbReference>
<dbReference type="InterPro" id="IPR036047">
    <property type="entry name" value="F-box-like_dom_sf"/>
</dbReference>
<dbReference type="Pfam" id="PF00646">
    <property type="entry name" value="F-box"/>
    <property type="match status" value="1"/>
</dbReference>
<name>A0A1R3JRV4_9ROSI</name>
<dbReference type="AlphaFoldDB" id="A0A1R3JRV4"/>
<proteinExistence type="predicted"/>
<dbReference type="STRING" id="93759.A0A1R3JRV4"/>
<dbReference type="PANTHER" id="PTHR31672:SF13">
    <property type="entry name" value="F-BOX PROTEIN CPR30-LIKE"/>
    <property type="match status" value="1"/>
</dbReference>
<dbReference type="NCBIfam" id="TIGR01640">
    <property type="entry name" value="F_box_assoc_1"/>
    <property type="match status" value="1"/>
</dbReference>
<keyword evidence="3" id="KW-1185">Reference proteome</keyword>
<dbReference type="InterPro" id="IPR006527">
    <property type="entry name" value="F-box-assoc_dom_typ1"/>
</dbReference>